<dbReference type="MEROPS" id="S09.946"/>
<evidence type="ECO:0000313" key="5">
    <source>
        <dbReference type="Proteomes" id="UP000007089"/>
    </source>
</evidence>
<evidence type="ECO:0000256" key="2">
    <source>
        <dbReference type="SAM" id="MobiDB-lite"/>
    </source>
</evidence>
<gene>
    <name evidence="4" type="ordered locus">A2cp1_3609</name>
</gene>
<sequence>MVRTSSARGDEFELPGGPDAVLLLHGLTGSTFEVLPVAERLHAAGMRCLAPRMAGHAGGPAALGEVSYTEWIAQARRDLERLAGARRTFLVGCSMGALVACALAHDHPARADGLVLLAPALELQLQGRLGALLGRLGPLRRVVIPKAAGSDVRDPEMRAANPAFPGVPLGAVAELAKLARHVDAQLPGIAAPALVIAGGHDHTVTLGGARRVARRIGSGPAALRVLPESWHLVGIDVERERCAEEAARFLEALPIPGGRRRHPGTAPRRPRAAGGTKAKARAGRRRRG</sequence>
<dbReference type="KEGG" id="acp:A2cp1_3609"/>
<dbReference type="RefSeq" id="WP_015934717.1">
    <property type="nucleotide sequence ID" value="NC_011891.1"/>
</dbReference>
<dbReference type="EMBL" id="CP001359">
    <property type="protein sequence ID" value="ACL66939.1"/>
    <property type="molecule type" value="Genomic_DNA"/>
</dbReference>
<feature type="active site" description="Charge relay system" evidence="1">
    <location>
        <position position="231"/>
    </location>
</feature>
<dbReference type="GO" id="GO:0052689">
    <property type="term" value="F:carboxylic ester hydrolase activity"/>
    <property type="evidence" value="ECO:0007669"/>
    <property type="project" value="InterPro"/>
</dbReference>
<dbReference type="InterPro" id="IPR029058">
    <property type="entry name" value="AB_hydrolase_fold"/>
</dbReference>
<accession>B8J644</accession>
<dbReference type="HOGENOM" id="CLU_076594_0_0_7"/>
<feature type="compositionally biased region" description="Basic residues" evidence="2">
    <location>
        <begin position="258"/>
        <end position="271"/>
    </location>
</feature>
<evidence type="ECO:0000313" key="4">
    <source>
        <dbReference type="EMBL" id="ACL66939.1"/>
    </source>
</evidence>
<evidence type="ECO:0000256" key="1">
    <source>
        <dbReference type="PIRSR" id="PIRSR017388-1"/>
    </source>
</evidence>
<dbReference type="InterPro" id="IPR012354">
    <property type="entry name" value="Esterase_lipase"/>
</dbReference>
<dbReference type="InterPro" id="IPR050266">
    <property type="entry name" value="AB_hydrolase_sf"/>
</dbReference>
<dbReference type="ESTHER" id="anade-q2if65">
    <property type="family name" value="CarbLipBact_2"/>
</dbReference>
<feature type="domain" description="Serine aminopeptidase S33" evidence="3">
    <location>
        <begin position="20"/>
        <end position="233"/>
    </location>
</feature>
<keyword evidence="4" id="KW-0378">Hydrolase</keyword>
<feature type="active site" description="Nucleophile" evidence="1">
    <location>
        <position position="94"/>
    </location>
</feature>
<dbReference type="Proteomes" id="UP000007089">
    <property type="component" value="Chromosome"/>
</dbReference>
<protein>
    <submittedName>
        <fullName evidence="4">Alpha/beta hydrolase fold protein</fullName>
    </submittedName>
</protein>
<dbReference type="PANTHER" id="PTHR43798:SF33">
    <property type="entry name" value="HYDROLASE, PUTATIVE (AFU_ORTHOLOGUE AFUA_2G14860)-RELATED"/>
    <property type="match status" value="1"/>
</dbReference>
<dbReference type="GO" id="GO:0016020">
    <property type="term" value="C:membrane"/>
    <property type="evidence" value="ECO:0007669"/>
    <property type="project" value="TreeGrafter"/>
</dbReference>
<feature type="compositionally biased region" description="Basic residues" evidence="2">
    <location>
        <begin position="278"/>
        <end position="288"/>
    </location>
</feature>
<dbReference type="Pfam" id="PF12146">
    <property type="entry name" value="Hydrolase_4"/>
    <property type="match status" value="1"/>
</dbReference>
<dbReference type="PANTHER" id="PTHR43798">
    <property type="entry name" value="MONOACYLGLYCEROL LIPASE"/>
    <property type="match status" value="1"/>
</dbReference>
<keyword evidence="5" id="KW-1185">Reference proteome</keyword>
<dbReference type="AlphaFoldDB" id="B8J644"/>
<dbReference type="PIRSF" id="PIRSF017388">
    <property type="entry name" value="Esterase_lipase"/>
    <property type="match status" value="1"/>
</dbReference>
<proteinExistence type="predicted"/>
<feature type="active site" description="Charge relay system" evidence="1">
    <location>
        <position position="201"/>
    </location>
</feature>
<dbReference type="SUPFAM" id="SSF53474">
    <property type="entry name" value="alpha/beta-Hydrolases"/>
    <property type="match status" value="1"/>
</dbReference>
<evidence type="ECO:0000259" key="3">
    <source>
        <dbReference type="Pfam" id="PF12146"/>
    </source>
</evidence>
<name>B8J644_ANAD2</name>
<organism evidence="4 5">
    <name type="scientific">Anaeromyxobacter dehalogenans (strain ATCC BAA-258 / DSM 21875 / 2CP-1)</name>
    <dbReference type="NCBI Taxonomy" id="455488"/>
    <lineage>
        <taxon>Bacteria</taxon>
        <taxon>Pseudomonadati</taxon>
        <taxon>Myxococcota</taxon>
        <taxon>Myxococcia</taxon>
        <taxon>Myxococcales</taxon>
        <taxon>Cystobacterineae</taxon>
        <taxon>Anaeromyxobacteraceae</taxon>
        <taxon>Anaeromyxobacter</taxon>
    </lineage>
</organism>
<dbReference type="InterPro" id="IPR022742">
    <property type="entry name" value="Hydrolase_4"/>
</dbReference>
<reference evidence="4" key="1">
    <citation type="submission" date="2009-01" db="EMBL/GenBank/DDBJ databases">
        <title>Complete sequence of Anaeromyxobacter dehalogenans 2CP-1.</title>
        <authorList>
            <consortium name="US DOE Joint Genome Institute"/>
            <person name="Lucas S."/>
            <person name="Copeland A."/>
            <person name="Lapidus A."/>
            <person name="Glavina del Rio T."/>
            <person name="Dalin E."/>
            <person name="Tice H."/>
            <person name="Bruce D."/>
            <person name="Goodwin L."/>
            <person name="Pitluck S."/>
            <person name="Saunders E."/>
            <person name="Brettin T."/>
            <person name="Detter J.C."/>
            <person name="Han C."/>
            <person name="Larimer F."/>
            <person name="Land M."/>
            <person name="Hauser L."/>
            <person name="Kyrpides N."/>
            <person name="Ovchinnikova G."/>
            <person name="Beliaev A.S."/>
            <person name="Richardson P."/>
        </authorList>
    </citation>
    <scope>NUCLEOTIDE SEQUENCE</scope>
    <source>
        <strain evidence="4">2CP-1</strain>
    </source>
</reference>
<dbReference type="Gene3D" id="3.40.50.1820">
    <property type="entry name" value="alpha/beta hydrolase"/>
    <property type="match status" value="1"/>
</dbReference>
<feature type="region of interest" description="Disordered" evidence="2">
    <location>
        <begin position="255"/>
        <end position="288"/>
    </location>
</feature>